<keyword evidence="6" id="KW-0175">Coiled coil</keyword>
<organism evidence="11 12">
    <name type="scientific">Saccharomycopsis crataegensis</name>
    <dbReference type="NCBI Taxonomy" id="43959"/>
    <lineage>
        <taxon>Eukaryota</taxon>
        <taxon>Fungi</taxon>
        <taxon>Dikarya</taxon>
        <taxon>Ascomycota</taxon>
        <taxon>Saccharomycotina</taxon>
        <taxon>Saccharomycetes</taxon>
        <taxon>Saccharomycopsidaceae</taxon>
        <taxon>Saccharomycopsis</taxon>
    </lineage>
</organism>
<evidence type="ECO:0000256" key="4">
    <source>
        <dbReference type="ARBA" id="ARBA00022753"/>
    </source>
</evidence>
<dbReference type="AlphaFoldDB" id="A0AAV5QJM7"/>
<dbReference type="SUPFAM" id="SSF54495">
    <property type="entry name" value="UBC-like"/>
    <property type="match status" value="1"/>
</dbReference>
<comment type="subcellular location">
    <subcellularLocation>
        <location evidence="1">Endosome</location>
    </subcellularLocation>
</comment>
<comment type="caution">
    <text evidence="11">The sequence shown here is derived from an EMBL/GenBank/DDBJ whole genome shotgun (WGS) entry which is preliminary data.</text>
</comment>
<feature type="domain" description="UEV" evidence="10">
    <location>
        <begin position="8"/>
        <end position="153"/>
    </location>
</feature>
<dbReference type="PROSITE" id="PS51322">
    <property type="entry name" value="UEV"/>
    <property type="match status" value="1"/>
</dbReference>
<dbReference type="Pfam" id="PF05743">
    <property type="entry name" value="UEV"/>
    <property type="match status" value="1"/>
</dbReference>
<evidence type="ECO:0000313" key="11">
    <source>
        <dbReference type="EMBL" id="GMM34762.1"/>
    </source>
</evidence>
<dbReference type="Proteomes" id="UP001360560">
    <property type="component" value="Unassembled WGS sequence"/>
</dbReference>
<feature type="compositionally biased region" description="Pro residues" evidence="8">
    <location>
        <begin position="190"/>
        <end position="199"/>
    </location>
</feature>
<dbReference type="Pfam" id="PF09454">
    <property type="entry name" value="Vps23_core"/>
    <property type="match status" value="1"/>
</dbReference>
<keyword evidence="3 7" id="KW-0813">Transport</keyword>
<evidence type="ECO:0000256" key="1">
    <source>
        <dbReference type="ARBA" id="ARBA00004177"/>
    </source>
</evidence>
<dbReference type="GeneID" id="90072741"/>
<evidence type="ECO:0000259" key="10">
    <source>
        <dbReference type="PROSITE" id="PS51322"/>
    </source>
</evidence>
<dbReference type="InterPro" id="IPR052070">
    <property type="entry name" value="ESCRT-I_UEV_domain"/>
</dbReference>
<gene>
    <name evidence="11" type="ORF">DASC09_020870</name>
</gene>
<dbReference type="GO" id="GO:0006886">
    <property type="term" value="P:intracellular protein transport"/>
    <property type="evidence" value="ECO:0007669"/>
    <property type="project" value="UniProtKB-ARBA"/>
</dbReference>
<dbReference type="GO" id="GO:0072666">
    <property type="term" value="P:establishment of protein localization to vacuole"/>
    <property type="evidence" value="ECO:0007669"/>
    <property type="project" value="UniProtKB-ARBA"/>
</dbReference>
<dbReference type="GO" id="GO:0000813">
    <property type="term" value="C:ESCRT I complex"/>
    <property type="evidence" value="ECO:0007669"/>
    <property type="project" value="TreeGrafter"/>
</dbReference>
<comment type="similarity">
    <text evidence="2">Belongs to the ubiquitin-conjugating enzyme family. UEV subfamily.</text>
</comment>
<feature type="compositionally biased region" description="Low complexity" evidence="8">
    <location>
        <begin position="241"/>
        <end position="251"/>
    </location>
</feature>
<dbReference type="CDD" id="cd11685">
    <property type="entry name" value="UEV_TSG101-like"/>
    <property type="match status" value="1"/>
</dbReference>
<dbReference type="InterPro" id="IPR037202">
    <property type="entry name" value="ESCRT_assembly_dom"/>
</dbReference>
<sequence>MVNQLPKEWLQWLYKVLQPEYKNPQFTYQDVAITLQSFASLKVRTKIYINDNGSQDLLLSLFGTIPCTYNGTIYRIPIEIWVPKQYPDAPPIIYVIPTNDMVIHPGNFIDSNGRFYNPYLSGWKGSDPSHNLIKTCNLLSECFNRELPVYGKAKQVVPSVVQSSPEYYQNQQARQTPLTPQYTSNSIGAPPLPAKPPKVPTISKDITSSLSKLDLHSTSYSLATPSQNSGYLTNMPEAGPQQQQGQKQGQQYYRPVPPIPQVQITIPPNPKVQATVQSQAQPSSIDLMDSDSTLAQNGSDDHTEQLKDKIHHTLSSIAKSEIEPYFISQDTRLNEINQVINHFESIIQYEKATLSGYINDINQNQNVLKSKIEEVNKVIEEAEEFKEPEVDDIVCAETTVYNQLYKLVAEIKAIDDTIYCLAELHDKGKLSLDAFMKHTRSLARDQFKKKALVNKIKLVI</sequence>
<dbReference type="SUPFAM" id="SSF140111">
    <property type="entry name" value="Endosomal sorting complex assembly domain"/>
    <property type="match status" value="1"/>
</dbReference>
<evidence type="ECO:0000256" key="6">
    <source>
        <dbReference type="ARBA" id="ARBA00023054"/>
    </source>
</evidence>
<dbReference type="InterPro" id="IPR017916">
    <property type="entry name" value="SB_dom"/>
</dbReference>
<evidence type="ECO:0000256" key="5">
    <source>
        <dbReference type="ARBA" id="ARBA00022927"/>
    </source>
</evidence>
<dbReference type="PROSITE" id="PS51312">
    <property type="entry name" value="SB"/>
    <property type="match status" value="1"/>
</dbReference>
<keyword evidence="12" id="KW-1185">Reference proteome</keyword>
<proteinExistence type="inferred from homology"/>
<keyword evidence="5 7" id="KW-0653">Protein transport</keyword>
<evidence type="ECO:0000256" key="3">
    <source>
        <dbReference type="ARBA" id="ARBA00022448"/>
    </source>
</evidence>
<keyword evidence="4" id="KW-0967">Endosome</keyword>
<dbReference type="EMBL" id="BTFZ01000003">
    <property type="protein sequence ID" value="GMM34762.1"/>
    <property type="molecule type" value="Genomic_DNA"/>
</dbReference>
<dbReference type="GO" id="GO:0043162">
    <property type="term" value="P:ubiquitin-dependent protein catabolic process via the multivesicular body sorting pathway"/>
    <property type="evidence" value="ECO:0007669"/>
    <property type="project" value="UniProtKB-ARBA"/>
</dbReference>
<dbReference type="Gene3D" id="3.10.110.10">
    <property type="entry name" value="Ubiquitin Conjugating Enzyme"/>
    <property type="match status" value="1"/>
</dbReference>
<name>A0AAV5QJM7_9ASCO</name>
<evidence type="ECO:0000256" key="2">
    <source>
        <dbReference type="ARBA" id="ARBA00009594"/>
    </source>
</evidence>
<evidence type="ECO:0000313" key="12">
    <source>
        <dbReference type="Proteomes" id="UP001360560"/>
    </source>
</evidence>
<feature type="domain" description="SB" evidence="9">
    <location>
        <begin position="398"/>
        <end position="460"/>
    </location>
</feature>
<dbReference type="PANTHER" id="PTHR23306:SF3">
    <property type="entry name" value="TUMOR SUPPRESSOR PROTEIN 101"/>
    <property type="match status" value="1"/>
</dbReference>
<feature type="compositionally biased region" description="Polar residues" evidence="8">
    <location>
        <begin position="168"/>
        <end position="187"/>
    </location>
</feature>
<reference evidence="11 12" key="1">
    <citation type="journal article" date="2023" name="Elife">
        <title>Identification of key yeast species and microbe-microbe interactions impacting larval growth of Drosophila in the wild.</title>
        <authorList>
            <person name="Mure A."/>
            <person name="Sugiura Y."/>
            <person name="Maeda R."/>
            <person name="Honda K."/>
            <person name="Sakurai N."/>
            <person name="Takahashi Y."/>
            <person name="Watada M."/>
            <person name="Katoh T."/>
            <person name="Gotoh A."/>
            <person name="Gotoh Y."/>
            <person name="Taniguchi I."/>
            <person name="Nakamura K."/>
            <person name="Hayashi T."/>
            <person name="Katayama T."/>
            <person name="Uemura T."/>
            <person name="Hattori Y."/>
        </authorList>
    </citation>
    <scope>NUCLEOTIDE SEQUENCE [LARGE SCALE GENOMIC DNA]</scope>
    <source>
        <strain evidence="11 12">SC-9</strain>
    </source>
</reference>
<evidence type="ECO:0000259" key="9">
    <source>
        <dbReference type="PROSITE" id="PS51312"/>
    </source>
</evidence>
<evidence type="ECO:0000256" key="7">
    <source>
        <dbReference type="PROSITE-ProRule" id="PRU00644"/>
    </source>
</evidence>
<dbReference type="Gene3D" id="6.10.140.820">
    <property type="match status" value="1"/>
</dbReference>
<evidence type="ECO:0000256" key="8">
    <source>
        <dbReference type="SAM" id="MobiDB-lite"/>
    </source>
</evidence>
<protein>
    <submittedName>
        <fullName evidence="11">Ubiquitin-binding ESCRT-I subunit protein</fullName>
    </submittedName>
</protein>
<dbReference type="InterPro" id="IPR008883">
    <property type="entry name" value="UEV_N"/>
</dbReference>
<accession>A0AAV5QJM7</accession>
<feature type="region of interest" description="Disordered" evidence="8">
    <location>
        <begin position="168"/>
        <end position="203"/>
    </location>
</feature>
<dbReference type="PANTHER" id="PTHR23306">
    <property type="entry name" value="TUMOR SUSCEPTIBILITY GENE 101 PROTEIN-RELATED"/>
    <property type="match status" value="1"/>
</dbReference>
<dbReference type="GO" id="GO:0043130">
    <property type="term" value="F:ubiquitin binding"/>
    <property type="evidence" value="ECO:0007669"/>
    <property type="project" value="TreeGrafter"/>
</dbReference>
<feature type="region of interest" description="Disordered" evidence="8">
    <location>
        <begin position="221"/>
        <end position="254"/>
    </location>
</feature>
<dbReference type="InterPro" id="IPR016135">
    <property type="entry name" value="UBQ-conjugating_enzyme/RWD"/>
</dbReference>
<dbReference type="RefSeq" id="XP_064851762.1">
    <property type="nucleotide sequence ID" value="XM_064995690.1"/>
</dbReference>
<feature type="compositionally biased region" description="Polar residues" evidence="8">
    <location>
        <begin position="221"/>
        <end position="232"/>
    </location>
</feature>